<gene>
    <name evidence="1" type="ORF">RPERSI_LOCUS3768</name>
</gene>
<dbReference type="EMBL" id="CAJVQC010004883">
    <property type="protein sequence ID" value="CAG8546329.1"/>
    <property type="molecule type" value="Genomic_DNA"/>
</dbReference>
<keyword evidence="2" id="KW-1185">Reference proteome</keyword>
<name>A0ACA9LXF1_9GLOM</name>
<reference evidence="1" key="1">
    <citation type="submission" date="2021-06" db="EMBL/GenBank/DDBJ databases">
        <authorList>
            <person name="Kallberg Y."/>
            <person name="Tangrot J."/>
            <person name="Rosling A."/>
        </authorList>
    </citation>
    <scope>NUCLEOTIDE SEQUENCE</scope>
    <source>
        <strain evidence="1">MA461A</strain>
    </source>
</reference>
<protein>
    <submittedName>
        <fullName evidence="1">9857_t:CDS:1</fullName>
    </submittedName>
</protein>
<organism evidence="1 2">
    <name type="scientific">Racocetra persica</name>
    <dbReference type="NCBI Taxonomy" id="160502"/>
    <lineage>
        <taxon>Eukaryota</taxon>
        <taxon>Fungi</taxon>
        <taxon>Fungi incertae sedis</taxon>
        <taxon>Mucoromycota</taxon>
        <taxon>Glomeromycotina</taxon>
        <taxon>Glomeromycetes</taxon>
        <taxon>Diversisporales</taxon>
        <taxon>Gigasporaceae</taxon>
        <taxon>Racocetra</taxon>
    </lineage>
</organism>
<evidence type="ECO:0000313" key="2">
    <source>
        <dbReference type="Proteomes" id="UP000789920"/>
    </source>
</evidence>
<proteinExistence type="predicted"/>
<sequence>MVKHRLTTYIIILNEMANIYNKFAICKACKEAISQEYTYSNKIVNTKKYVKAHLLKCTHFFHNMYKKILSIAQIKGVLNQAHRNQEIEMIKNMYYSSSAKISIEPEKSNELEELNELEEFNKSSNSDFEDFESEDMTSDANYKSEIDIEENNDLQNDDNISNNSASFSVNHIHSQKDPNTK</sequence>
<dbReference type="Proteomes" id="UP000789920">
    <property type="component" value="Unassembled WGS sequence"/>
</dbReference>
<evidence type="ECO:0000313" key="1">
    <source>
        <dbReference type="EMBL" id="CAG8546329.1"/>
    </source>
</evidence>
<accession>A0ACA9LXF1</accession>
<comment type="caution">
    <text evidence="1">The sequence shown here is derived from an EMBL/GenBank/DDBJ whole genome shotgun (WGS) entry which is preliminary data.</text>
</comment>